<organism evidence="1">
    <name type="scientific">Graphocephala atropunctata</name>
    <dbReference type="NCBI Taxonomy" id="36148"/>
    <lineage>
        <taxon>Eukaryota</taxon>
        <taxon>Metazoa</taxon>
        <taxon>Ecdysozoa</taxon>
        <taxon>Arthropoda</taxon>
        <taxon>Hexapoda</taxon>
        <taxon>Insecta</taxon>
        <taxon>Pterygota</taxon>
        <taxon>Neoptera</taxon>
        <taxon>Paraneoptera</taxon>
        <taxon>Hemiptera</taxon>
        <taxon>Auchenorrhyncha</taxon>
        <taxon>Membracoidea</taxon>
        <taxon>Cicadellidae</taxon>
        <taxon>Cicadellinae</taxon>
        <taxon>Cicadellini</taxon>
        <taxon>Graphocephala</taxon>
    </lineage>
</organism>
<sequence length="170" mass="19562">IDRLVANYRTFSKLELLENIPKLDDPEKCNENKRQYISDLGALLEETSLRMTSSDTIQIDTKEGKKIFPFFKKQEETDCQKTLTTKVLKMALQHKYADIIANLPVEQLEELRKMLVLRPEFSQLTTAVQSGFQDIVALKVSLVEKEVLLSKLLESYLIKAGYLLPRTHTT</sequence>
<reference evidence="1" key="1">
    <citation type="submission" date="2015-11" db="EMBL/GenBank/DDBJ databases">
        <title>De novo transcriptome assembly of four potential Pierce s Disease insect vectors from Arizona vineyards.</title>
        <authorList>
            <person name="Tassone E.E."/>
        </authorList>
    </citation>
    <scope>NUCLEOTIDE SEQUENCE</scope>
</reference>
<name>A0A1B6KEG3_9HEMI</name>
<protein>
    <submittedName>
        <fullName evidence="1">Uncharacterized protein</fullName>
    </submittedName>
</protein>
<dbReference type="EMBL" id="GEBQ01030158">
    <property type="protein sequence ID" value="JAT09819.1"/>
    <property type="molecule type" value="Transcribed_RNA"/>
</dbReference>
<evidence type="ECO:0000313" key="1">
    <source>
        <dbReference type="EMBL" id="JAT09819.1"/>
    </source>
</evidence>
<feature type="non-terminal residue" evidence="1">
    <location>
        <position position="1"/>
    </location>
</feature>
<dbReference type="AlphaFoldDB" id="A0A1B6KEG3"/>
<proteinExistence type="predicted"/>
<gene>
    <name evidence="1" type="ORF">g.2954</name>
</gene>
<accession>A0A1B6KEG3</accession>